<gene>
    <name evidence="4" type="primary">rplJ</name>
    <name evidence="4" type="ORF">DNK47_02030</name>
</gene>
<dbReference type="InterPro" id="IPR001790">
    <property type="entry name" value="Ribosomal_uL10"/>
</dbReference>
<keyword evidence="5" id="KW-1185">Reference proteome</keyword>
<comment type="similarity">
    <text evidence="1">Belongs to the universal ribosomal protein uL10 family.</text>
</comment>
<dbReference type="Proteomes" id="UP000249762">
    <property type="component" value="Unassembled WGS sequence"/>
</dbReference>
<sequence>MRKYHSIKAEQVSQLSKKLKESNSFVSLNYSALGVKSAHWLRKEVKKHGGEIKFVSNNVLRRALSTIIDSPIELSGQNLVLIVNSEKIASLKLFGDLVKKYKLLKLGVVYCDNHLLTEKQKEYLPSWSEKEDAYAKLSYLLVTPILSLLFLLKRISEK</sequence>
<dbReference type="Pfam" id="PF00466">
    <property type="entry name" value="Ribosomal_L10"/>
    <property type="match status" value="1"/>
</dbReference>
<dbReference type="NCBIfam" id="NF000955">
    <property type="entry name" value="PRK00099.1-1"/>
    <property type="match status" value="1"/>
</dbReference>
<dbReference type="GO" id="GO:0005840">
    <property type="term" value="C:ribosome"/>
    <property type="evidence" value="ECO:0007669"/>
    <property type="project" value="UniProtKB-KW"/>
</dbReference>
<dbReference type="OrthoDB" id="398492at2"/>
<accession>A0A328PUF1</accession>
<dbReference type="SUPFAM" id="SSF160369">
    <property type="entry name" value="Ribosomal protein L10-like"/>
    <property type="match status" value="1"/>
</dbReference>
<evidence type="ECO:0000313" key="5">
    <source>
        <dbReference type="Proteomes" id="UP000249762"/>
    </source>
</evidence>
<dbReference type="EMBL" id="QKVO01000006">
    <property type="protein sequence ID" value="RAO95041.1"/>
    <property type="molecule type" value="Genomic_DNA"/>
</dbReference>
<dbReference type="RefSeq" id="WP_112665483.1">
    <property type="nucleotide sequence ID" value="NZ_QKVO01000006.1"/>
</dbReference>
<evidence type="ECO:0000313" key="4">
    <source>
        <dbReference type="EMBL" id="RAO95041.1"/>
    </source>
</evidence>
<reference evidence="5" key="1">
    <citation type="submission" date="2018-06" db="EMBL/GenBank/DDBJ databases">
        <authorList>
            <person name="Martinez Ocampo F."/>
            <person name="Quiroz Castaneda R.E."/>
            <person name="Rojas Lopez X."/>
        </authorList>
    </citation>
    <scope>NUCLEOTIDE SEQUENCE [LARGE SCALE GENOMIC DNA]</scope>
    <source>
        <strain evidence="5">INIFAP02</strain>
    </source>
</reference>
<name>A0A328PUF1_9MOLU</name>
<organism evidence="4 5">
    <name type="scientific">Mycoplasma wenyonii</name>
    <dbReference type="NCBI Taxonomy" id="65123"/>
    <lineage>
        <taxon>Bacteria</taxon>
        <taxon>Bacillati</taxon>
        <taxon>Mycoplasmatota</taxon>
        <taxon>Mollicutes</taxon>
        <taxon>Mycoplasmataceae</taxon>
        <taxon>Mycoplasma</taxon>
    </lineage>
</organism>
<evidence type="ECO:0000256" key="2">
    <source>
        <dbReference type="ARBA" id="ARBA00035202"/>
    </source>
</evidence>
<proteinExistence type="inferred from homology"/>
<keyword evidence="4" id="KW-0689">Ribosomal protein</keyword>
<evidence type="ECO:0000256" key="3">
    <source>
        <dbReference type="ARBA" id="ARBA00035502"/>
    </source>
</evidence>
<dbReference type="Gene3D" id="3.30.70.1730">
    <property type="match status" value="1"/>
</dbReference>
<dbReference type="InterPro" id="IPR043141">
    <property type="entry name" value="Ribosomal_uL10-like_sf"/>
</dbReference>
<comment type="caution">
    <text evidence="4">The sequence shown here is derived from an EMBL/GenBank/DDBJ whole genome shotgun (WGS) entry which is preliminary data.</text>
</comment>
<keyword evidence="4" id="KW-0687">Ribonucleoprotein</keyword>
<evidence type="ECO:0000256" key="1">
    <source>
        <dbReference type="ARBA" id="ARBA00008889"/>
    </source>
</evidence>
<protein>
    <recommendedName>
        <fullName evidence="2">Large ribosomal subunit protein uL10</fullName>
    </recommendedName>
    <alternativeName>
        <fullName evidence="3">50S ribosomal protein L10</fullName>
    </alternativeName>
</protein>
<dbReference type="AlphaFoldDB" id="A0A328PUF1"/>